<dbReference type="EMBL" id="SRMA01026110">
    <property type="protein sequence ID" value="TRY87684.1"/>
    <property type="molecule type" value="Genomic_DNA"/>
</dbReference>
<dbReference type="Proteomes" id="UP000316079">
    <property type="component" value="Unassembled WGS sequence"/>
</dbReference>
<comment type="caution">
    <text evidence="1">The sequence shown here is derived from an EMBL/GenBank/DDBJ whole genome shotgun (WGS) entry which is preliminary data.</text>
</comment>
<proteinExistence type="predicted"/>
<protein>
    <submittedName>
        <fullName evidence="1">Uncharacterized protein</fullName>
    </submittedName>
</protein>
<keyword evidence="2" id="KW-1185">Reference proteome</keyword>
<evidence type="ECO:0000313" key="2">
    <source>
        <dbReference type="Proteomes" id="UP000316079"/>
    </source>
</evidence>
<evidence type="ECO:0000313" key="1">
    <source>
        <dbReference type="EMBL" id="TRY87684.1"/>
    </source>
</evidence>
<gene>
    <name evidence="1" type="ORF">DNTS_013625</name>
</gene>
<accession>A0A553QCL6</accession>
<reference evidence="1 2" key="1">
    <citation type="journal article" date="2019" name="Sci. Data">
        <title>Hybrid genome assembly and annotation of Danionella translucida.</title>
        <authorList>
            <person name="Kadobianskyi M."/>
            <person name="Schulze L."/>
            <person name="Schuelke M."/>
            <person name="Judkewitz B."/>
        </authorList>
    </citation>
    <scope>NUCLEOTIDE SEQUENCE [LARGE SCALE GENOMIC DNA]</scope>
    <source>
        <strain evidence="1 2">Bolton</strain>
    </source>
</reference>
<sequence length="121" mass="12963">MSLQRKVCPLHTGRAVAGSEVVFLSSPGKVAYLMGRKVEVVHGEVDREGMDLVGAEGEKKLEIGVLALWRRDYGEMPSSCETPPTLGEVDEAGQAVGFLLETCRKYSNPEGSRPSSGSPQA</sequence>
<dbReference type="AlphaFoldDB" id="A0A553QCL6"/>
<name>A0A553QCL6_9TELE</name>
<organism evidence="1 2">
    <name type="scientific">Danionella cerebrum</name>
    <dbReference type="NCBI Taxonomy" id="2873325"/>
    <lineage>
        <taxon>Eukaryota</taxon>
        <taxon>Metazoa</taxon>
        <taxon>Chordata</taxon>
        <taxon>Craniata</taxon>
        <taxon>Vertebrata</taxon>
        <taxon>Euteleostomi</taxon>
        <taxon>Actinopterygii</taxon>
        <taxon>Neopterygii</taxon>
        <taxon>Teleostei</taxon>
        <taxon>Ostariophysi</taxon>
        <taxon>Cypriniformes</taxon>
        <taxon>Danionidae</taxon>
        <taxon>Danioninae</taxon>
        <taxon>Danionella</taxon>
    </lineage>
</organism>
<dbReference type="OrthoDB" id="18915at2759"/>